<feature type="domain" description="Protein kinase" evidence="9">
    <location>
        <begin position="549"/>
        <end position="795"/>
    </location>
</feature>
<evidence type="ECO:0000256" key="7">
    <source>
        <dbReference type="ARBA" id="ARBA00023136"/>
    </source>
</evidence>
<dbReference type="Gene3D" id="1.10.510.10">
    <property type="entry name" value="Transferase(Phosphotransferase) domain 1"/>
    <property type="match status" value="1"/>
</dbReference>
<dbReference type="InterPro" id="IPR032675">
    <property type="entry name" value="LRR_dom_sf"/>
</dbReference>
<evidence type="ECO:0000256" key="6">
    <source>
        <dbReference type="ARBA" id="ARBA00022989"/>
    </source>
</evidence>
<keyword evidence="5" id="KW-0677">Repeat</keyword>
<evidence type="ECO:0000256" key="2">
    <source>
        <dbReference type="ARBA" id="ARBA00022614"/>
    </source>
</evidence>
<feature type="transmembrane region" description="Helical" evidence="8">
    <location>
        <begin position="509"/>
        <end position="534"/>
    </location>
</feature>
<reference evidence="11" key="1">
    <citation type="submission" date="2025-08" db="UniProtKB">
        <authorList>
            <consortium name="RefSeq"/>
        </authorList>
    </citation>
    <scope>IDENTIFICATION</scope>
    <source>
        <tissue evidence="11">Leaves</tissue>
    </source>
</reference>
<evidence type="ECO:0000256" key="1">
    <source>
        <dbReference type="ARBA" id="ARBA00004167"/>
    </source>
</evidence>
<dbReference type="SMART" id="SM00220">
    <property type="entry name" value="S_TKc"/>
    <property type="match status" value="1"/>
</dbReference>
<dbReference type="Proteomes" id="UP000235220">
    <property type="component" value="Chromosome 7"/>
</dbReference>
<dbReference type="KEGG" id="jre:108983783"/>
<dbReference type="PROSITE" id="PS00108">
    <property type="entry name" value="PROTEIN_KINASE_ST"/>
    <property type="match status" value="1"/>
</dbReference>
<dbReference type="InParanoid" id="A0A6P9EUD5"/>
<dbReference type="Pfam" id="PF12819">
    <property type="entry name" value="Malectin_like"/>
    <property type="match status" value="1"/>
</dbReference>
<dbReference type="InterPro" id="IPR024788">
    <property type="entry name" value="Malectin-like_Carb-bd_dom"/>
</dbReference>
<keyword evidence="4" id="KW-0732">Signal</keyword>
<dbReference type="FunFam" id="3.80.10.10:FF:000129">
    <property type="entry name" value="Leucine-rich repeat receptor-like kinase"/>
    <property type="match status" value="1"/>
</dbReference>
<organism evidence="10 11">
    <name type="scientific">Juglans regia</name>
    <name type="common">English walnut</name>
    <dbReference type="NCBI Taxonomy" id="51240"/>
    <lineage>
        <taxon>Eukaryota</taxon>
        <taxon>Viridiplantae</taxon>
        <taxon>Streptophyta</taxon>
        <taxon>Embryophyta</taxon>
        <taxon>Tracheophyta</taxon>
        <taxon>Spermatophyta</taxon>
        <taxon>Magnoliopsida</taxon>
        <taxon>eudicotyledons</taxon>
        <taxon>Gunneridae</taxon>
        <taxon>Pentapetalae</taxon>
        <taxon>rosids</taxon>
        <taxon>fabids</taxon>
        <taxon>Fagales</taxon>
        <taxon>Juglandaceae</taxon>
        <taxon>Juglans</taxon>
    </lineage>
</organism>
<name>A0A6P9EUD5_JUGRE</name>
<dbReference type="GO" id="GO:0016020">
    <property type="term" value="C:membrane"/>
    <property type="evidence" value="ECO:0007669"/>
    <property type="project" value="UniProtKB-SubCell"/>
</dbReference>
<keyword evidence="10" id="KW-1185">Reference proteome</keyword>
<keyword evidence="2" id="KW-0433">Leucine-rich repeat</keyword>
<dbReference type="AlphaFoldDB" id="A0A6P9EUD5"/>
<comment type="subcellular location">
    <subcellularLocation>
        <location evidence="1">Membrane</location>
        <topology evidence="1">Single-pass membrane protein</topology>
    </subcellularLocation>
</comment>
<dbReference type="OrthoDB" id="2017114at2759"/>
<evidence type="ECO:0000256" key="5">
    <source>
        <dbReference type="ARBA" id="ARBA00022737"/>
    </source>
</evidence>
<dbReference type="SUPFAM" id="SSF56112">
    <property type="entry name" value="Protein kinase-like (PK-like)"/>
    <property type="match status" value="1"/>
</dbReference>
<keyword evidence="3 8" id="KW-0812">Transmembrane</keyword>
<evidence type="ECO:0000256" key="3">
    <source>
        <dbReference type="ARBA" id="ARBA00022692"/>
    </source>
</evidence>
<accession>A0A6P9EUD5</accession>
<evidence type="ECO:0000313" key="10">
    <source>
        <dbReference type="Proteomes" id="UP000235220"/>
    </source>
</evidence>
<proteinExistence type="predicted"/>
<dbReference type="InterPro" id="IPR008271">
    <property type="entry name" value="Ser/Thr_kinase_AS"/>
</dbReference>
<evidence type="ECO:0000256" key="8">
    <source>
        <dbReference type="SAM" id="Phobius"/>
    </source>
</evidence>
<protein>
    <submittedName>
        <fullName evidence="11">Senescence-induced receptor-like serine/threonine-protein kinase</fullName>
    </submittedName>
</protein>
<dbReference type="PANTHER" id="PTHR45631:SF212">
    <property type="entry name" value="PROTEIN KINASE DOMAIN-CONTAINING PROTEIN"/>
    <property type="match status" value="1"/>
</dbReference>
<dbReference type="GO" id="GO:0005524">
    <property type="term" value="F:ATP binding"/>
    <property type="evidence" value="ECO:0007669"/>
    <property type="project" value="InterPro"/>
</dbReference>
<dbReference type="PROSITE" id="PS50011">
    <property type="entry name" value="PROTEIN_KINASE_DOM"/>
    <property type="match status" value="1"/>
</dbReference>
<dbReference type="RefSeq" id="XP_035547458.1">
    <property type="nucleotide sequence ID" value="XM_035691565.1"/>
</dbReference>
<dbReference type="Gene3D" id="3.80.10.10">
    <property type="entry name" value="Ribonuclease Inhibitor"/>
    <property type="match status" value="1"/>
</dbReference>
<dbReference type="InterPro" id="IPR000719">
    <property type="entry name" value="Prot_kinase_dom"/>
</dbReference>
<sequence length="836" mass="93300">MDGAAVALVLVLKVGLFFVLASAVLISNSKLAAANDHGGRKLAQEIPGFISIDCGSNEDYIDKTKGIPYVTDKEFIDTGIAETVSPHLSAKYTQTLKNLRSFPQGKRNCYSLRPDQGKNNKFLIRTTFLYGNYDGKNQAPEFDLYLGVNKWTTVKNTDGINYEIIHLLSTDYIDVCLVNTGQGVPFISSLELRRLDNSIYPITPGGALEMHDRGYVGSTEPVFMRYPNDVYDRYWHADQEIWIPVSSDSTTAFKTLNASIPLQVAWTALDTISKYYVYLHFVEIEKLKPGQQRELKIYWNGERNFSDSFKLDYLKPLTIAQDDPPISGRGILYFSIIAAEGTTIPPILNAYEIYRLLELPNKPTAPEDVTAMLEIKTQYSVTRNWQGDPCVPSDYSWEGLNCNNDNPPRIISLNLSSSNLTGEIATSFSKLERIQSLDLSFNDLTGPLPEVLEQLPNLKTLDLRGNKLTGSVPAALLEQSRNGKLDLRVDAHPDLCPYTPCKGKKKKEFLIPVLAVSLTAVLILLFIVSALAIYKRKRESGNMVAKSKSSIKSKNRQYSYSEVVKITNNFRTIIGKLKDDIQVAVKLLSTSSNQGYKEFRAEAQLLTVLHHGNLVTLVGYCDDGKKKALIYEYMANGNLQQHLSGLGYLHNGCKPPIIHRDLKPSNILLNEQMQAKIADFGLSRAFATENDTHVSTCPAGTFGYVDPDFGIILFELITGRPAIIRGPMQNNHILDWVYPLIERADIQNIVDPRLEGEFNNTSAWKVVEIAMSCALPVAIQRPGMSQVLAELKECLALVTTRGRSQRIATECRTSSMHTARSSSSWSQKFLPSLDSY</sequence>
<dbReference type="GeneID" id="108983783"/>
<dbReference type="Pfam" id="PF13855">
    <property type="entry name" value="LRR_8"/>
    <property type="match status" value="1"/>
</dbReference>
<dbReference type="Pfam" id="PF00069">
    <property type="entry name" value="Pkinase"/>
    <property type="match status" value="1"/>
</dbReference>
<dbReference type="SUPFAM" id="SSF52058">
    <property type="entry name" value="L domain-like"/>
    <property type="match status" value="1"/>
</dbReference>
<dbReference type="InterPro" id="IPR001611">
    <property type="entry name" value="Leu-rich_rpt"/>
</dbReference>
<keyword evidence="7 8" id="KW-0472">Membrane</keyword>
<evidence type="ECO:0000259" key="9">
    <source>
        <dbReference type="PROSITE" id="PS50011"/>
    </source>
</evidence>
<evidence type="ECO:0000256" key="4">
    <source>
        <dbReference type="ARBA" id="ARBA00022729"/>
    </source>
</evidence>
<keyword evidence="6 8" id="KW-1133">Transmembrane helix</keyword>
<dbReference type="InterPro" id="IPR011009">
    <property type="entry name" value="Kinase-like_dom_sf"/>
</dbReference>
<evidence type="ECO:0000313" key="11">
    <source>
        <dbReference type="RefSeq" id="XP_035547458.1"/>
    </source>
</evidence>
<dbReference type="PANTHER" id="PTHR45631">
    <property type="entry name" value="OS07G0107800 PROTEIN-RELATED"/>
    <property type="match status" value="1"/>
</dbReference>
<gene>
    <name evidence="11" type="primary">LOC108983783</name>
</gene>
<dbReference type="Gene3D" id="3.30.200.20">
    <property type="entry name" value="Phosphorylase Kinase, domain 1"/>
    <property type="match status" value="1"/>
</dbReference>
<dbReference type="GO" id="GO:0004672">
    <property type="term" value="F:protein kinase activity"/>
    <property type="evidence" value="ECO:0007669"/>
    <property type="project" value="InterPro"/>
</dbReference>